<accession>A0ACD5GVQ2</accession>
<protein>
    <submittedName>
        <fullName evidence="1">Ig-like domain-containing protein</fullName>
    </submittedName>
</protein>
<name>A0ACD5GVQ2_9CYAN</name>
<evidence type="ECO:0000313" key="2">
    <source>
        <dbReference type="Proteomes" id="UP000095472"/>
    </source>
</evidence>
<keyword evidence="2" id="KW-1185">Reference proteome</keyword>
<sequence>MEGFERVIGGAGNDTIVCETDGGITLDGGAGNDTFELDDSSAVGTVIEDASGTNSLNLGNLTLTLDNVLRNGKDLVIDINKNGQIDDTDLKIANFFNTPNSTFSNIGNLNGDDVVAVLNTPPTAVNDSATTILGTAVNINVLANDTDPDEGDVLSIASFTQPTNGTVELNNNNTPNDPTDDFLVYTPGSNFVGTDTFTYIVSDGTVQSQAAQVTIVVSATSSPSPSPSPRPIPPLTPTPGSTPTPTPTPGTIQGTPGDDNLIGTEGNDTIDGGAGNDAILGLQGDDSLLGGAGNDAINGNQGADTIDGGSGDDVLLGGKGDDSILGGEGNDVLAGNNGNDILEGGAGNDILFGNRGNDILRGGEGDDLLYGGRGNDILFGGAGNDTLVGDRAQDILYGGSGNDIFVLRLEGAPNDPAEADVIQDYEAGDRIGLTGGLTVQDLAFLTAVGNTVITVASTGTVLGVVLGASPQDLSFVSVDVGVI</sequence>
<proteinExistence type="predicted"/>
<organism evidence="1 2">
    <name type="scientific">Desertifilum tharense IPPAS B-1220</name>
    <dbReference type="NCBI Taxonomy" id="1781255"/>
    <lineage>
        <taxon>Bacteria</taxon>
        <taxon>Bacillati</taxon>
        <taxon>Cyanobacteriota</taxon>
        <taxon>Cyanophyceae</taxon>
        <taxon>Desertifilales</taxon>
        <taxon>Desertifilaceae</taxon>
        <taxon>Desertifilum</taxon>
    </lineage>
</organism>
<gene>
    <name evidence="1" type="ORF">BH720_035765</name>
</gene>
<evidence type="ECO:0000313" key="1">
    <source>
        <dbReference type="EMBL" id="XPM64261.1"/>
    </source>
</evidence>
<dbReference type="Proteomes" id="UP000095472">
    <property type="component" value="Chromosome"/>
</dbReference>
<reference evidence="1 2" key="1">
    <citation type="journal article" date="2016" name="Genome Announc.">
        <title>Draft Genome Sequence of the Thermotolerant Cyanobacterium Desertifilum sp. IPPAS B-1220.</title>
        <authorList>
            <person name="Mironov K.S."/>
            <person name="Sinetova M.A."/>
            <person name="Bolatkhan K."/>
            <person name="Zayadan B.K."/>
            <person name="Ustinova V.V."/>
            <person name="Kupriyanova E.V."/>
            <person name="Skrypnik A.N."/>
            <person name="Gogoleva N.E."/>
            <person name="Gogolev Y.V."/>
            <person name="Los D.A."/>
        </authorList>
    </citation>
    <scope>NUCLEOTIDE SEQUENCE [LARGE SCALE GENOMIC DNA]</scope>
    <source>
        <strain evidence="1 2">IPPAS B-1220</strain>
    </source>
</reference>
<dbReference type="EMBL" id="CP182909">
    <property type="protein sequence ID" value="XPM64261.1"/>
    <property type="molecule type" value="Genomic_DNA"/>
</dbReference>